<dbReference type="PROSITE" id="PS51160">
    <property type="entry name" value="ACYLPHOSPHATASE_3"/>
    <property type="match status" value="1"/>
</dbReference>
<comment type="catalytic activity">
    <reaction evidence="4 5">
        <text>an acyl phosphate + H2O = a carboxylate + phosphate + H(+)</text>
        <dbReference type="Rhea" id="RHEA:14965"/>
        <dbReference type="ChEBI" id="CHEBI:15377"/>
        <dbReference type="ChEBI" id="CHEBI:15378"/>
        <dbReference type="ChEBI" id="CHEBI:29067"/>
        <dbReference type="ChEBI" id="CHEBI:43474"/>
        <dbReference type="ChEBI" id="CHEBI:59918"/>
        <dbReference type="EC" id="3.6.1.7"/>
    </reaction>
</comment>
<proteinExistence type="inferred from homology"/>
<organism evidence="8 9">
    <name type="scientific">Ruminococcus difficilis</name>
    <dbReference type="NCBI Taxonomy" id="2763069"/>
    <lineage>
        <taxon>Bacteria</taxon>
        <taxon>Bacillati</taxon>
        <taxon>Bacillota</taxon>
        <taxon>Clostridia</taxon>
        <taxon>Eubacteriales</taxon>
        <taxon>Oscillospiraceae</taxon>
        <taxon>Ruminococcus</taxon>
    </lineage>
</organism>
<feature type="active site" evidence="5">
    <location>
        <position position="42"/>
    </location>
</feature>
<protein>
    <recommendedName>
        <fullName evidence="3 5">acylphosphatase</fullName>
        <ecNumber evidence="2 5">3.6.1.7</ecNumber>
    </recommendedName>
</protein>
<evidence type="ECO:0000256" key="1">
    <source>
        <dbReference type="ARBA" id="ARBA00005614"/>
    </source>
</evidence>
<dbReference type="Gene3D" id="3.30.70.100">
    <property type="match status" value="1"/>
</dbReference>
<dbReference type="InterPro" id="IPR020456">
    <property type="entry name" value="Acylphosphatase"/>
</dbReference>
<evidence type="ECO:0000259" key="7">
    <source>
        <dbReference type="PROSITE" id="PS51160"/>
    </source>
</evidence>
<accession>A0A935C3Q1</accession>
<dbReference type="InterPro" id="IPR001792">
    <property type="entry name" value="Acylphosphatase-like_dom"/>
</dbReference>
<dbReference type="EMBL" id="JAEQMG010000163">
    <property type="protein sequence ID" value="MBK6089879.1"/>
    <property type="molecule type" value="Genomic_DNA"/>
</dbReference>
<comment type="similarity">
    <text evidence="1 6">Belongs to the acylphosphatase family.</text>
</comment>
<dbReference type="PANTHER" id="PTHR47268:SF4">
    <property type="entry name" value="ACYLPHOSPHATASE"/>
    <property type="match status" value="1"/>
</dbReference>
<feature type="active site" evidence="5">
    <location>
        <position position="24"/>
    </location>
</feature>
<dbReference type="Pfam" id="PF00708">
    <property type="entry name" value="Acylphosphatase"/>
    <property type="match status" value="1"/>
</dbReference>
<comment type="caution">
    <text evidence="8">The sequence shown here is derived from an EMBL/GenBank/DDBJ whole genome shotgun (WGS) entry which is preliminary data.</text>
</comment>
<evidence type="ECO:0000256" key="4">
    <source>
        <dbReference type="ARBA" id="ARBA00047645"/>
    </source>
</evidence>
<dbReference type="SUPFAM" id="SSF54975">
    <property type="entry name" value="Acylphosphatase/BLUF domain-like"/>
    <property type="match status" value="1"/>
</dbReference>
<keyword evidence="5" id="KW-0378">Hydrolase</keyword>
<dbReference type="EC" id="3.6.1.7" evidence="2 5"/>
<dbReference type="AlphaFoldDB" id="A0A935C3Q1"/>
<evidence type="ECO:0000256" key="2">
    <source>
        <dbReference type="ARBA" id="ARBA00012150"/>
    </source>
</evidence>
<name>A0A935C3Q1_9FIRM</name>
<feature type="domain" description="Acylphosphatase-like" evidence="7">
    <location>
        <begin position="9"/>
        <end position="95"/>
    </location>
</feature>
<sequence length="96" mass="11364">MLTKRKKVRKYIRFYGQVQAVGFRWRTMQAAQLYGATGWVRNEYDDSVSMEIQGTERQIDDVIAALDRGSYIVIERMEVKQLEPVEDENGFRVKYH</sequence>
<evidence type="ECO:0000313" key="8">
    <source>
        <dbReference type="EMBL" id="MBK6089879.1"/>
    </source>
</evidence>
<dbReference type="InterPro" id="IPR036046">
    <property type="entry name" value="Acylphosphatase-like_dom_sf"/>
</dbReference>
<evidence type="ECO:0000256" key="3">
    <source>
        <dbReference type="ARBA" id="ARBA00015991"/>
    </source>
</evidence>
<keyword evidence="9" id="KW-1185">Reference proteome</keyword>
<dbReference type="GO" id="GO:0003998">
    <property type="term" value="F:acylphosphatase activity"/>
    <property type="evidence" value="ECO:0007669"/>
    <property type="project" value="UniProtKB-EC"/>
</dbReference>
<evidence type="ECO:0000313" key="9">
    <source>
        <dbReference type="Proteomes" id="UP000633365"/>
    </source>
</evidence>
<evidence type="ECO:0000256" key="6">
    <source>
        <dbReference type="RuleBase" id="RU004168"/>
    </source>
</evidence>
<dbReference type="Proteomes" id="UP000633365">
    <property type="component" value="Unassembled WGS sequence"/>
</dbReference>
<reference evidence="8" key="1">
    <citation type="submission" date="2021-01" db="EMBL/GenBank/DDBJ databases">
        <title>Genome public.</title>
        <authorList>
            <person name="Liu C."/>
            <person name="Sun Q."/>
        </authorList>
    </citation>
    <scope>NUCLEOTIDE SEQUENCE</scope>
    <source>
        <strain evidence="8">M6</strain>
    </source>
</reference>
<evidence type="ECO:0000256" key="5">
    <source>
        <dbReference type="PROSITE-ProRule" id="PRU00520"/>
    </source>
</evidence>
<dbReference type="PANTHER" id="PTHR47268">
    <property type="entry name" value="ACYLPHOSPHATASE"/>
    <property type="match status" value="1"/>
</dbReference>
<gene>
    <name evidence="8" type="ORF">JKK62_14740</name>
</gene>